<dbReference type="SUPFAM" id="SSF55718">
    <property type="entry name" value="SCP-like"/>
    <property type="match status" value="1"/>
</dbReference>
<dbReference type="GO" id="GO:0018812">
    <property type="term" value="F:3-hydroxyacyl-CoA dehydratase activity"/>
    <property type="evidence" value="ECO:0007669"/>
    <property type="project" value="UniProtKB-ARBA"/>
</dbReference>
<dbReference type="GO" id="GO:0005777">
    <property type="term" value="C:peroxisome"/>
    <property type="evidence" value="ECO:0007669"/>
    <property type="project" value="TreeGrafter"/>
</dbReference>
<organism evidence="3 4">
    <name type="scientific">Elysia chlorotica</name>
    <name type="common">Eastern emerald elysia</name>
    <name type="synonym">Sea slug</name>
    <dbReference type="NCBI Taxonomy" id="188477"/>
    <lineage>
        <taxon>Eukaryota</taxon>
        <taxon>Metazoa</taxon>
        <taxon>Spiralia</taxon>
        <taxon>Lophotrochozoa</taxon>
        <taxon>Mollusca</taxon>
        <taxon>Gastropoda</taxon>
        <taxon>Heterobranchia</taxon>
        <taxon>Euthyneura</taxon>
        <taxon>Panpulmonata</taxon>
        <taxon>Sacoglossa</taxon>
        <taxon>Placobranchoidea</taxon>
        <taxon>Plakobranchidae</taxon>
        <taxon>Elysia</taxon>
    </lineage>
</organism>
<dbReference type="GO" id="GO:0003857">
    <property type="term" value="F:(3S)-3-hydroxyacyl-CoA dehydrogenase (NAD+) activity"/>
    <property type="evidence" value="ECO:0007669"/>
    <property type="project" value="TreeGrafter"/>
</dbReference>
<dbReference type="Gene3D" id="3.10.129.10">
    <property type="entry name" value="Hotdog Thioesterase"/>
    <property type="match status" value="1"/>
</dbReference>
<dbReference type="InterPro" id="IPR029069">
    <property type="entry name" value="HotDog_dom_sf"/>
</dbReference>
<dbReference type="GO" id="GO:0006635">
    <property type="term" value="P:fatty acid beta-oxidation"/>
    <property type="evidence" value="ECO:0007669"/>
    <property type="project" value="TreeGrafter"/>
</dbReference>
<dbReference type="AlphaFoldDB" id="A0A3S1C8T7"/>
<evidence type="ECO:0000313" key="4">
    <source>
        <dbReference type="Proteomes" id="UP000271974"/>
    </source>
</evidence>
<dbReference type="OrthoDB" id="3592703at2759"/>
<dbReference type="Pfam" id="PF02036">
    <property type="entry name" value="SCP2"/>
    <property type="match status" value="1"/>
</dbReference>
<dbReference type="InterPro" id="IPR002539">
    <property type="entry name" value="MaoC-like_dom"/>
</dbReference>
<sequence>AALYRLSGDSNPLHIDPSFAARGGWKTPILHGLCTFGYAVRHVMAKFANNNMSLFKAVKVRFVKPVVPGQTLRTEMWKEENRIFFQTKIVETEEIVISGAYIDLHSNTKTKVVMEPTSSSSSLKSTAIFKEMASKTKSMPILSNTDDGIFQWNITQEGATAASWTVDLKANEIYEGTPNAQKADCILTLPDETFVDLVCGKLDFKKAMISGNLRIKGNIPLAQKLSNIFPASKI</sequence>
<name>A0A3S1C8T7_ELYCH</name>
<dbReference type="InterPro" id="IPR036527">
    <property type="entry name" value="SCP2_sterol-bd_dom_sf"/>
</dbReference>
<dbReference type="SUPFAM" id="SSF54637">
    <property type="entry name" value="Thioesterase/thiol ester dehydrase-isomerase"/>
    <property type="match status" value="1"/>
</dbReference>
<dbReference type="EMBL" id="RQTK01000150">
    <property type="protein sequence ID" value="RUS86121.1"/>
    <property type="molecule type" value="Genomic_DNA"/>
</dbReference>
<dbReference type="STRING" id="188477.A0A3S1C8T7"/>
<dbReference type="PANTHER" id="PTHR13078">
    <property type="entry name" value="PEROXISOMAL MULTIFUNCTIONAL ENZYME TYPE 2-RELATED"/>
    <property type="match status" value="1"/>
</dbReference>
<feature type="non-terminal residue" evidence="3">
    <location>
        <position position="1"/>
    </location>
</feature>
<dbReference type="Gene3D" id="3.30.1050.10">
    <property type="entry name" value="SCP2 sterol-binding domain"/>
    <property type="match status" value="1"/>
</dbReference>
<evidence type="ECO:0000259" key="2">
    <source>
        <dbReference type="Pfam" id="PF02036"/>
    </source>
</evidence>
<feature type="domain" description="SCP2" evidence="2">
    <location>
        <begin position="137"/>
        <end position="229"/>
    </location>
</feature>
<proteinExistence type="predicted"/>
<reference evidence="3 4" key="1">
    <citation type="submission" date="2019-01" db="EMBL/GenBank/DDBJ databases">
        <title>A draft genome assembly of the solar-powered sea slug Elysia chlorotica.</title>
        <authorList>
            <person name="Cai H."/>
            <person name="Li Q."/>
            <person name="Fang X."/>
            <person name="Li J."/>
            <person name="Curtis N.E."/>
            <person name="Altenburger A."/>
            <person name="Shibata T."/>
            <person name="Feng M."/>
            <person name="Maeda T."/>
            <person name="Schwartz J.A."/>
            <person name="Shigenobu S."/>
            <person name="Lundholm N."/>
            <person name="Nishiyama T."/>
            <person name="Yang H."/>
            <person name="Hasebe M."/>
            <person name="Li S."/>
            <person name="Pierce S.K."/>
            <person name="Wang J."/>
        </authorList>
    </citation>
    <scope>NUCLEOTIDE SEQUENCE [LARGE SCALE GENOMIC DNA]</scope>
    <source>
        <strain evidence="3">EC2010</strain>
        <tissue evidence="3">Whole organism of an adult</tissue>
    </source>
</reference>
<keyword evidence="4" id="KW-1185">Reference proteome</keyword>
<dbReference type="PANTHER" id="PTHR13078:SF56">
    <property type="entry name" value="PEROXISOMAL MULTIFUNCTIONAL ENZYME TYPE 2"/>
    <property type="match status" value="1"/>
</dbReference>
<evidence type="ECO:0000259" key="1">
    <source>
        <dbReference type="Pfam" id="PF01575"/>
    </source>
</evidence>
<dbReference type="CDD" id="cd03448">
    <property type="entry name" value="HDE_HSD"/>
    <property type="match status" value="1"/>
</dbReference>
<accession>A0A3S1C8T7</accession>
<evidence type="ECO:0000313" key="3">
    <source>
        <dbReference type="EMBL" id="RUS86121.1"/>
    </source>
</evidence>
<feature type="domain" description="MaoC-like" evidence="1">
    <location>
        <begin position="2"/>
        <end position="98"/>
    </location>
</feature>
<evidence type="ECO:0008006" key="5">
    <source>
        <dbReference type="Google" id="ProtNLM"/>
    </source>
</evidence>
<comment type="caution">
    <text evidence="3">The sequence shown here is derived from an EMBL/GenBank/DDBJ whole genome shotgun (WGS) entry which is preliminary data.</text>
</comment>
<protein>
    <recommendedName>
        <fullName evidence="5">SCP2 domain-containing protein</fullName>
    </recommendedName>
</protein>
<dbReference type="Pfam" id="PF01575">
    <property type="entry name" value="MaoC_dehydratas"/>
    <property type="match status" value="1"/>
</dbReference>
<gene>
    <name evidence="3" type="ORF">EGW08_006141</name>
</gene>
<dbReference type="GO" id="GO:0044594">
    <property type="term" value="F:17-beta-hydroxysteroid dehydrogenase (NAD+) activity"/>
    <property type="evidence" value="ECO:0007669"/>
    <property type="project" value="TreeGrafter"/>
</dbReference>
<dbReference type="Proteomes" id="UP000271974">
    <property type="component" value="Unassembled WGS sequence"/>
</dbReference>
<dbReference type="InterPro" id="IPR003033">
    <property type="entry name" value="SCP2_sterol-bd_dom"/>
</dbReference>